<feature type="domain" description="PAC" evidence="2">
    <location>
        <begin position="207"/>
        <end position="259"/>
    </location>
</feature>
<dbReference type="CDD" id="cd01949">
    <property type="entry name" value="GGDEF"/>
    <property type="match status" value="1"/>
</dbReference>
<gene>
    <name evidence="4" type="ORF">J2X19_000601</name>
</gene>
<dbReference type="Pfam" id="PF13426">
    <property type="entry name" value="PAS_9"/>
    <property type="match status" value="1"/>
</dbReference>
<keyword evidence="5" id="KW-1185">Reference proteome</keyword>
<evidence type="ECO:0000259" key="1">
    <source>
        <dbReference type="PROSITE" id="PS50112"/>
    </source>
</evidence>
<dbReference type="InterPro" id="IPR000160">
    <property type="entry name" value="GGDEF_dom"/>
</dbReference>
<evidence type="ECO:0000313" key="4">
    <source>
        <dbReference type="EMBL" id="MDR7375943.1"/>
    </source>
</evidence>
<protein>
    <submittedName>
        <fullName evidence="4">Diguanylate cyclase (GGDEF)-like protein/PAS domain S-box-containing protein</fullName>
    </submittedName>
</protein>
<dbReference type="Proteomes" id="UP001180487">
    <property type="component" value="Unassembled WGS sequence"/>
</dbReference>
<feature type="domain" description="GGDEF" evidence="3">
    <location>
        <begin position="413"/>
        <end position="546"/>
    </location>
</feature>
<dbReference type="PROSITE" id="PS50113">
    <property type="entry name" value="PAC"/>
    <property type="match status" value="1"/>
</dbReference>
<reference evidence="4 5" key="1">
    <citation type="submission" date="2023-07" db="EMBL/GenBank/DDBJ databases">
        <title>Sorghum-associated microbial communities from plants grown in Nebraska, USA.</title>
        <authorList>
            <person name="Schachtman D."/>
        </authorList>
    </citation>
    <scope>NUCLEOTIDE SEQUENCE [LARGE SCALE GENOMIC DNA]</scope>
    <source>
        <strain evidence="4 5">BE313</strain>
    </source>
</reference>
<feature type="domain" description="PAS" evidence="1">
    <location>
        <begin position="135"/>
        <end position="205"/>
    </location>
</feature>
<evidence type="ECO:0000259" key="2">
    <source>
        <dbReference type="PROSITE" id="PS50113"/>
    </source>
</evidence>
<name>A0ABU2C3P5_9BURK</name>
<evidence type="ECO:0000259" key="3">
    <source>
        <dbReference type="PROSITE" id="PS50887"/>
    </source>
</evidence>
<dbReference type="PANTHER" id="PTHR46663">
    <property type="entry name" value="DIGUANYLATE CYCLASE DGCT-RELATED"/>
    <property type="match status" value="1"/>
</dbReference>
<accession>A0ABU2C3P5</accession>
<dbReference type="PROSITE" id="PS50112">
    <property type="entry name" value="PAS"/>
    <property type="match status" value="2"/>
</dbReference>
<dbReference type="SUPFAM" id="SSF55073">
    <property type="entry name" value="Nucleotide cyclase"/>
    <property type="match status" value="1"/>
</dbReference>
<proteinExistence type="predicted"/>
<dbReference type="SUPFAM" id="SSF55785">
    <property type="entry name" value="PYP-like sensor domain (PAS domain)"/>
    <property type="match status" value="2"/>
</dbReference>
<dbReference type="InterPro" id="IPR001610">
    <property type="entry name" value="PAC"/>
</dbReference>
<dbReference type="NCBIfam" id="TIGR00229">
    <property type="entry name" value="sensory_box"/>
    <property type="match status" value="2"/>
</dbReference>
<dbReference type="Gene3D" id="3.30.450.20">
    <property type="entry name" value="PAS domain"/>
    <property type="match status" value="2"/>
</dbReference>
<dbReference type="PROSITE" id="PS50887">
    <property type="entry name" value="GGDEF"/>
    <property type="match status" value="1"/>
</dbReference>
<dbReference type="Pfam" id="PF00990">
    <property type="entry name" value="GGDEF"/>
    <property type="match status" value="1"/>
</dbReference>
<dbReference type="SMART" id="SM00086">
    <property type="entry name" value="PAC"/>
    <property type="match status" value="2"/>
</dbReference>
<dbReference type="SMART" id="SM00091">
    <property type="entry name" value="PAS"/>
    <property type="match status" value="3"/>
</dbReference>
<dbReference type="InterPro" id="IPR052163">
    <property type="entry name" value="DGC-Regulatory_Protein"/>
</dbReference>
<dbReference type="InterPro" id="IPR000014">
    <property type="entry name" value="PAS"/>
</dbReference>
<dbReference type="NCBIfam" id="TIGR00254">
    <property type="entry name" value="GGDEF"/>
    <property type="match status" value="1"/>
</dbReference>
<dbReference type="InterPro" id="IPR013656">
    <property type="entry name" value="PAS_4"/>
</dbReference>
<comment type="caution">
    <text evidence="4">The sequence shown here is derived from an EMBL/GenBank/DDBJ whole genome shotgun (WGS) entry which is preliminary data.</text>
</comment>
<evidence type="ECO:0000313" key="5">
    <source>
        <dbReference type="Proteomes" id="UP001180487"/>
    </source>
</evidence>
<feature type="domain" description="PAS" evidence="1">
    <location>
        <begin position="256"/>
        <end position="302"/>
    </location>
</feature>
<dbReference type="Pfam" id="PF08448">
    <property type="entry name" value="PAS_4"/>
    <property type="match status" value="1"/>
</dbReference>
<dbReference type="SMART" id="SM00267">
    <property type="entry name" value="GGDEF"/>
    <property type="match status" value="1"/>
</dbReference>
<organism evidence="4 5">
    <name type="scientific">Rhodoferax ferrireducens</name>
    <dbReference type="NCBI Taxonomy" id="192843"/>
    <lineage>
        <taxon>Bacteria</taxon>
        <taxon>Pseudomonadati</taxon>
        <taxon>Pseudomonadota</taxon>
        <taxon>Betaproteobacteria</taxon>
        <taxon>Burkholderiales</taxon>
        <taxon>Comamonadaceae</taxon>
        <taxon>Rhodoferax</taxon>
    </lineage>
</organism>
<dbReference type="InterPro" id="IPR029787">
    <property type="entry name" value="Nucleotide_cyclase"/>
</dbReference>
<sequence>METLNHLPCPVLVTDHLGYIQSANSALCALINRSEAQLQLGAMDALFPLASRILLQTQVWPLLRSQGNVAEVQLSLLGPGTAELPVVVNGQRGSLGDVACYYWVFFVALERNRFEFELRGARQHAEDVARELVDSARFIQTITDALPSLVAYWDKDERCHFANKPYLEWFGIHPEDVIGSTLMDLLGPHRYALNEPYLRAVLAGEPQRFERSLSKADGSTGYTLAHYMPDRNAAGAVVGFFVLINDISSTKAAENELKLAASVFRNTVDGIMVTDADGVILSVNPAFSSITGYSAEDMLGRTPALLQSQHHDAAFYAAKAQALARDGHWAGELWSRRKNGEAFLEWQTITSIPGSAETPTRFVTVFNDITERWHKDERIRHLALHDPLTDLPNRQLLMERLGQSIAKTEREPRPLALMFLDLDQFKQVNDTLGHDRGDELLVRVAQKLLSQVRQNDTVARLGGDEFVILLDNPLSQDYVAQIAARIVDALHAPLTLGDQQVQLGASIGIAMHPRAGATPAELLKNADAAMYTAKRAGKNTHRFFNAES</sequence>
<dbReference type="CDD" id="cd00130">
    <property type="entry name" value="PAS"/>
    <property type="match status" value="3"/>
</dbReference>
<dbReference type="InterPro" id="IPR000700">
    <property type="entry name" value="PAS-assoc_C"/>
</dbReference>
<dbReference type="InterPro" id="IPR043128">
    <property type="entry name" value="Rev_trsase/Diguanyl_cyclase"/>
</dbReference>
<dbReference type="RefSeq" id="WP_310370536.1">
    <property type="nucleotide sequence ID" value="NZ_JAVDXT010000001.1"/>
</dbReference>
<dbReference type="PANTHER" id="PTHR46663:SF3">
    <property type="entry name" value="SLL0267 PROTEIN"/>
    <property type="match status" value="1"/>
</dbReference>
<dbReference type="EMBL" id="JAVDXT010000001">
    <property type="protein sequence ID" value="MDR7375943.1"/>
    <property type="molecule type" value="Genomic_DNA"/>
</dbReference>
<dbReference type="Gene3D" id="3.30.70.270">
    <property type="match status" value="1"/>
</dbReference>
<dbReference type="InterPro" id="IPR035965">
    <property type="entry name" value="PAS-like_dom_sf"/>
</dbReference>